<dbReference type="AlphaFoldDB" id="A0AAF0J5X8"/>
<evidence type="ECO:0000256" key="2">
    <source>
        <dbReference type="ARBA" id="ARBA00005635"/>
    </source>
</evidence>
<name>A0AAF0J5X8_9BASI</name>
<accession>A0AAF0J5X8</accession>
<evidence type="ECO:0000313" key="10">
    <source>
        <dbReference type="EMBL" id="WFD34932.1"/>
    </source>
</evidence>
<dbReference type="GO" id="GO:0070847">
    <property type="term" value="C:core mediator complex"/>
    <property type="evidence" value="ECO:0007669"/>
    <property type="project" value="TreeGrafter"/>
</dbReference>
<dbReference type="InterPro" id="IPR019313">
    <property type="entry name" value="Mediator_Med17"/>
</dbReference>
<organism evidence="10 11">
    <name type="scientific">Malassezia cuniculi</name>
    <dbReference type="NCBI Taxonomy" id="948313"/>
    <lineage>
        <taxon>Eukaryota</taxon>
        <taxon>Fungi</taxon>
        <taxon>Dikarya</taxon>
        <taxon>Basidiomycota</taxon>
        <taxon>Ustilaginomycotina</taxon>
        <taxon>Malasseziomycetes</taxon>
        <taxon>Malasseziales</taxon>
        <taxon>Malasseziaceae</taxon>
        <taxon>Malassezia</taxon>
    </lineage>
</organism>
<feature type="region of interest" description="Disordered" evidence="9">
    <location>
        <begin position="434"/>
        <end position="462"/>
    </location>
</feature>
<protein>
    <recommendedName>
        <fullName evidence="3 8">Mediator of RNA polymerase II transcription subunit 17</fullName>
    </recommendedName>
    <alternativeName>
        <fullName evidence="7 8">Mediator complex subunit 17</fullName>
    </alternativeName>
</protein>
<dbReference type="GO" id="GO:0016592">
    <property type="term" value="C:mediator complex"/>
    <property type="evidence" value="ECO:0007669"/>
    <property type="project" value="InterPro"/>
</dbReference>
<comment type="subunit">
    <text evidence="8">Component of the Mediator complex.</text>
</comment>
<keyword evidence="5 8" id="KW-0804">Transcription</keyword>
<keyword evidence="8" id="KW-0010">Activator</keyword>
<dbReference type="GO" id="GO:0003712">
    <property type="term" value="F:transcription coregulator activity"/>
    <property type="evidence" value="ECO:0007669"/>
    <property type="project" value="InterPro"/>
</dbReference>
<evidence type="ECO:0000256" key="3">
    <source>
        <dbReference type="ARBA" id="ARBA00019610"/>
    </source>
</evidence>
<keyword evidence="11" id="KW-1185">Reference proteome</keyword>
<keyword evidence="4 8" id="KW-0805">Transcription regulation</keyword>
<evidence type="ECO:0000256" key="7">
    <source>
        <dbReference type="ARBA" id="ARBA00032014"/>
    </source>
</evidence>
<proteinExistence type="inferred from homology"/>
<gene>
    <name evidence="8" type="primary">MED17</name>
    <name evidence="10" type="ORF">MCUN1_001778</name>
</gene>
<evidence type="ECO:0000256" key="8">
    <source>
        <dbReference type="RuleBase" id="RU364140"/>
    </source>
</evidence>
<evidence type="ECO:0000256" key="5">
    <source>
        <dbReference type="ARBA" id="ARBA00023163"/>
    </source>
</evidence>
<dbReference type="PANTHER" id="PTHR13114">
    <property type="entry name" value="MEDIATOR OF RNA POLYMERASE II TRANSCRIPTION SUBUNIT 17"/>
    <property type="match status" value="1"/>
</dbReference>
<dbReference type="Proteomes" id="UP001219933">
    <property type="component" value="Chromosome 2"/>
</dbReference>
<dbReference type="EMBL" id="CP119878">
    <property type="protein sequence ID" value="WFD34932.1"/>
    <property type="molecule type" value="Genomic_DNA"/>
</dbReference>
<comment type="similarity">
    <text evidence="2 8">Belongs to the Mediator complex subunit 17 family.</text>
</comment>
<evidence type="ECO:0000256" key="6">
    <source>
        <dbReference type="ARBA" id="ARBA00023242"/>
    </source>
</evidence>
<sequence length="650" mass="70618">MAKRLRLSLEQVAILSQAQHAAIADASETLPPSEEHPLLAREQRLLDISADGTRIIEPKKSFEEARRERVIRMWEERGDFADVHEDMLDKKERAADDHSATSAVERLAALMHGSGNDEAAPTADAVAAPAAPAGTISERDFVQVRDEMLRHLDSALFNTELAQSILGMLIQTARGTAAPADAEAPQNDFMLDPNSLSLSALTLKESARELPPGLERRSRKLVLEQTQSMARNAADILDTGAAEIRRCLEPGRARWNALAEIQRRGWKLTPGRPLVDMERLDMSGARGNLLFGFGAPVLMGDGSVRDEGARDAWIGYGIPEAPVPLLQKTLAYWPDDAQDARIAFPDRSWTRLRAIFCEKKGGSTREWISGASASLDQSVDAQLHDAQLDAVDAELFRELAAYSGVLSSVFPRSVSESCITLPLSSTLEVRFELEKTKPQSSTSSEAGANDAKASPGGIAPDMVLTATDDDASMVSDDTKPRTESPVATLLLNLLRLRMLRSWSAQAASVVAARPGVVSSTGRTSLLSPLWDLFQYTLFLSRLRQIILDVVASHPESSVEWRPYDLVTDIDQWVAELFDTGDDALRGVECGGTVLVSSGSTVVAQFVLKAPSDMLVYFPQHTTHAGTGLRLAVELGQVGALLAAELDMHNT</sequence>
<evidence type="ECO:0000256" key="1">
    <source>
        <dbReference type="ARBA" id="ARBA00004123"/>
    </source>
</evidence>
<comment type="function">
    <text evidence="8">Component of the Mediator complex, a coactivator involved in the regulated transcription of nearly all RNA polymerase II-dependent genes. Mediator functions as a bridge to convey information from gene-specific regulatory proteins to the basal RNA polymerase II transcription machinery. Mediator is recruited to promoters by direct interactions with regulatory proteins and serves as a scaffold for the assembly of a functional preinitiation complex with RNA polymerase II and the general transcription factors.</text>
</comment>
<evidence type="ECO:0000256" key="9">
    <source>
        <dbReference type="SAM" id="MobiDB-lite"/>
    </source>
</evidence>
<reference evidence="10" key="1">
    <citation type="submission" date="2023-03" db="EMBL/GenBank/DDBJ databases">
        <title>Mating type loci evolution in Malassezia.</title>
        <authorList>
            <person name="Coelho M.A."/>
        </authorList>
    </citation>
    <scope>NUCLEOTIDE SEQUENCE</scope>
    <source>
        <strain evidence="10">CBS 11721</strain>
    </source>
</reference>
<dbReference type="PANTHER" id="PTHR13114:SF7">
    <property type="entry name" value="MEDIATOR OF RNA POLYMERASE II TRANSCRIPTION SUBUNIT 17"/>
    <property type="match status" value="1"/>
</dbReference>
<evidence type="ECO:0000313" key="11">
    <source>
        <dbReference type="Proteomes" id="UP001219933"/>
    </source>
</evidence>
<dbReference type="Pfam" id="PF10156">
    <property type="entry name" value="Med17"/>
    <property type="match status" value="1"/>
</dbReference>
<dbReference type="GO" id="GO:0006357">
    <property type="term" value="P:regulation of transcription by RNA polymerase II"/>
    <property type="evidence" value="ECO:0007669"/>
    <property type="project" value="InterPro"/>
</dbReference>
<keyword evidence="6 8" id="KW-0539">Nucleus</keyword>
<comment type="subcellular location">
    <subcellularLocation>
        <location evidence="1 8">Nucleus</location>
    </subcellularLocation>
</comment>
<evidence type="ECO:0000256" key="4">
    <source>
        <dbReference type="ARBA" id="ARBA00023015"/>
    </source>
</evidence>